<feature type="region of interest" description="Disordered" evidence="1">
    <location>
        <begin position="1"/>
        <end position="25"/>
    </location>
</feature>
<accession>A0AAV1F1H0</accession>
<name>A0AAV1F1H0_XYRNO</name>
<dbReference type="EMBL" id="OY660867">
    <property type="protein sequence ID" value="CAJ1054858.1"/>
    <property type="molecule type" value="Genomic_DNA"/>
</dbReference>
<reference evidence="2" key="1">
    <citation type="submission" date="2023-08" db="EMBL/GenBank/DDBJ databases">
        <authorList>
            <person name="Alioto T."/>
            <person name="Alioto T."/>
            <person name="Gomez Garrido J."/>
        </authorList>
    </citation>
    <scope>NUCLEOTIDE SEQUENCE</scope>
</reference>
<sequence length="100" mass="11303">MAWRRPPPAATEDNYTNTDKSASTVTHSRVGVLPYATSYHLQRLCKTERKLASQEPDTKVNGVPRAGETRDDGKRKRMGSRRPQSLSPRHTEVRKITQVS</sequence>
<keyword evidence="3" id="KW-1185">Reference proteome</keyword>
<protein>
    <submittedName>
        <fullName evidence="2">Uncharacterized protein</fullName>
    </submittedName>
</protein>
<feature type="compositionally biased region" description="Basic and acidic residues" evidence="1">
    <location>
        <begin position="89"/>
        <end position="100"/>
    </location>
</feature>
<dbReference type="Proteomes" id="UP001178508">
    <property type="component" value="Chromosome 4"/>
</dbReference>
<dbReference type="AlphaFoldDB" id="A0AAV1F1H0"/>
<organism evidence="2 3">
    <name type="scientific">Xyrichtys novacula</name>
    <name type="common">Pearly razorfish</name>
    <name type="synonym">Hemipteronotus novacula</name>
    <dbReference type="NCBI Taxonomy" id="13765"/>
    <lineage>
        <taxon>Eukaryota</taxon>
        <taxon>Metazoa</taxon>
        <taxon>Chordata</taxon>
        <taxon>Craniata</taxon>
        <taxon>Vertebrata</taxon>
        <taxon>Euteleostomi</taxon>
        <taxon>Actinopterygii</taxon>
        <taxon>Neopterygii</taxon>
        <taxon>Teleostei</taxon>
        <taxon>Neoteleostei</taxon>
        <taxon>Acanthomorphata</taxon>
        <taxon>Eupercaria</taxon>
        <taxon>Labriformes</taxon>
        <taxon>Labridae</taxon>
        <taxon>Xyrichtys</taxon>
    </lineage>
</organism>
<gene>
    <name evidence="2" type="ORF">XNOV1_A017217</name>
</gene>
<feature type="region of interest" description="Disordered" evidence="1">
    <location>
        <begin position="50"/>
        <end position="100"/>
    </location>
</feature>
<evidence type="ECO:0000256" key="1">
    <source>
        <dbReference type="SAM" id="MobiDB-lite"/>
    </source>
</evidence>
<feature type="compositionally biased region" description="Polar residues" evidence="1">
    <location>
        <begin position="13"/>
        <end position="25"/>
    </location>
</feature>
<evidence type="ECO:0000313" key="2">
    <source>
        <dbReference type="EMBL" id="CAJ1054858.1"/>
    </source>
</evidence>
<proteinExistence type="predicted"/>
<evidence type="ECO:0000313" key="3">
    <source>
        <dbReference type="Proteomes" id="UP001178508"/>
    </source>
</evidence>